<evidence type="ECO:0000313" key="2">
    <source>
        <dbReference type="EMBL" id="MDT0346403.1"/>
    </source>
</evidence>
<dbReference type="RefSeq" id="WP_311707529.1">
    <property type="nucleotide sequence ID" value="NZ_JAVREL010000020.1"/>
</dbReference>
<evidence type="ECO:0000259" key="1">
    <source>
        <dbReference type="Pfam" id="PF01841"/>
    </source>
</evidence>
<feature type="domain" description="Transglutaminase-like" evidence="1">
    <location>
        <begin position="101"/>
        <end position="153"/>
    </location>
</feature>
<accession>A0ABU2MZZ5</accession>
<dbReference type="Gene3D" id="3.10.620.30">
    <property type="match status" value="1"/>
</dbReference>
<proteinExistence type="predicted"/>
<sequence>MSAQLPVDVAEFYRTQSTVTDPGEAGRAFLGGLPSDPGALARVVRGLIIHRLEADRFDYRPPEERLHHDAETRYVDDMLRIIRERRDAPLTERREPDERLVGTCRDFVVLHVALLREAGIPARARAGTCTYFSPHHWVTEYWDTARGWTLVDPELTFAAGEETHGFPFDPYDVPRSDFLPGGTGWRRARGHDAEQPDSPNWPVLVSDVLLDLATLNKVEMLPWDSWGASDLLENGEPAAGELRLLDSVAAVTGLPGPPLAELRRIFTSDDRLRVPAAVTSYTTHLGVRKVTLRR</sequence>
<protein>
    <submittedName>
        <fullName evidence="2">Transglutaminase domain-containing protein</fullName>
    </submittedName>
</protein>
<dbReference type="Proteomes" id="UP001183246">
    <property type="component" value="Unassembled WGS sequence"/>
</dbReference>
<comment type="caution">
    <text evidence="2">The sequence shown here is derived from an EMBL/GenBank/DDBJ whole genome shotgun (WGS) entry which is preliminary data.</text>
</comment>
<gene>
    <name evidence="2" type="ORF">RM590_28020</name>
</gene>
<name>A0ABU2MZZ5_9ACTN</name>
<organism evidence="2 3">
    <name type="scientific">Streptomyces litchfieldiae</name>
    <dbReference type="NCBI Taxonomy" id="3075543"/>
    <lineage>
        <taxon>Bacteria</taxon>
        <taxon>Bacillati</taxon>
        <taxon>Actinomycetota</taxon>
        <taxon>Actinomycetes</taxon>
        <taxon>Kitasatosporales</taxon>
        <taxon>Streptomycetaceae</taxon>
        <taxon>Streptomyces</taxon>
    </lineage>
</organism>
<keyword evidence="3" id="KW-1185">Reference proteome</keyword>
<dbReference type="InterPro" id="IPR002931">
    <property type="entry name" value="Transglutaminase-like"/>
</dbReference>
<evidence type="ECO:0000313" key="3">
    <source>
        <dbReference type="Proteomes" id="UP001183246"/>
    </source>
</evidence>
<dbReference type="EMBL" id="JAVREL010000020">
    <property type="protein sequence ID" value="MDT0346403.1"/>
    <property type="molecule type" value="Genomic_DNA"/>
</dbReference>
<reference evidence="3" key="1">
    <citation type="submission" date="2023-07" db="EMBL/GenBank/DDBJ databases">
        <title>30 novel species of actinomycetes from the DSMZ collection.</title>
        <authorList>
            <person name="Nouioui I."/>
        </authorList>
    </citation>
    <scope>NUCLEOTIDE SEQUENCE [LARGE SCALE GENOMIC DNA]</scope>
    <source>
        <strain evidence="3">DSM 44938</strain>
    </source>
</reference>
<dbReference type="InterPro" id="IPR038765">
    <property type="entry name" value="Papain-like_cys_pep_sf"/>
</dbReference>
<dbReference type="SUPFAM" id="SSF54001">
    <property type="entry name" value="Cysteine proteinases"/>
    <property type="match status" value="1"/>
</dbReference>
<dbReference type="Pfam" id="PF01841">
    <property type="entry name" value="Transglut_core"/>
    <property type="match status" value="1"/>
</dbReference>